<dbReference type="InParanoid" id="A0A0G4EIF9"/>
<name>A0A0G4EIF9_VITBC</name>
<feature type="region of interest" description="Disordered" evidence="1">
    <location>
        <begin position="631"/>
        <end position="650"/>
    </location>
</feature>
<organism evidence="2 3">
    <name type="scientific">Vitrella brassicaformis (strain CCMP3155)</name>
    <dbReference type="NCBI Taxonomy" id="1169540"/>
    <lineage>
        <taxon>Eukaryota</taxon>
        <taxon>Sar</taxon>
        <taxon>Alveolata</taxon>
        <taxon>Colpodellida</taxon>
        <taxon>Vitrellaceae</taxon>
        <taxon>Vitrella</taxon>
    </lineage>
</organism>
<evidence type="ECO:0000313" key="2">
    <source>
        <dbReference type="EMBL" id="CEL95667.1"/>
    </source>
</evidence>
<protein>
    <submittedName>
        <fullName evidence="2">Uncharacterized protein</fullName>
    </submittedName>
</protein>
<evidence type="ECO:0000256" key="1">
    <source>
        <dbReference type="SAM" id="MobiDB-lite"/>
    </source>
</evidence>
<dbReference type="Proteomes" id="UP000041254">
    <property type="component" value="Unassembled WGS sequence"/>
</dbReference>
<feature type="compositionally biased region" description="Basic and acidic residues" evidence="1">
    <location>
        <begin position="950"/>
        <end position="969"/>
    </location>
</feature>
<dbReference type="EMBL" id="CDMY01000235">
    <property type="protein sequence ID" value="CEL95667.1"/>
    <property type="molecule type" value="Genomic_DNA"/>
</dbReference>
<accession>A0A0G4EIF9</accession>
<sequence length="1501" mass="164830">MLFPTRQSVSVALPERLCNQSEQLDALRRLLELSESHDGRLCVRRATGQTDRLLRVEALPQTIERIKRQLVDLLLDVHSRCSLSVSLRVLLPRSHSVQPLIEHDSDSPHSARHFIRELSGPASAIAAEWMRLGRLTSLCKSSSLTQWLLDRFPECCGCLPVGSDGDGSCPPPSSSPVGADGLLVCIKTLMSGLAGGDDTLDALTAEVERRTGTLIRAIRPKAFVMLAFESLVSSAAEIIDETDAMQVDQEPHTSGQSQNLLDQAVRCCADSLVRHHPGLCLLLLPCRAGGTSTAIFNFIQSQIAHSGHAPVASRSYCVYGIDADTLLLSLSPPVVSHPALHLSLIQRWDTPPASSDTMDIDPSPASASSSVWCDALEVVWIDRLREALRSYVKAQMESLGVTASSLDVDRYVEDLRMLWAWSATGHLPSLLDCQRHTKPKLGADLDTITHIYFAHLEDKCVDTSPFLFHRGRVHPAALDHFVNSIRAHVEYTRFGYPPAHPHVASQKVSTYLAGLSELIAYYTGERSDGKGLTTALSSPPWLQNFAYHLASMTPSQLEDPTTSFELPEMELLAPLHHQLATKMLLPQSIDGDVSVRFGSDGITGQLKDIASFSDSAHCRKCRFIIPRPSSSRRSSVASLTPVPRGRRPSAVGSLPMRAPGFLRVVAAAGLWEELVDLMPPAEPVGLARVCHTLYEAVYGVITVVSFVHPNQGKIRKVDATFVRRAVVILPPKVESIEDQLMAFCLRRLSLYASQLQEMSIVDPLKRKRAKAGDREDQPPHGSNAAGVVVQALRGLAMTRLAALHIESVAGLALFERMRLRCPSMGRLTGRIVDVVDLCAEPHLPWWRPNPVQRWWSRHGDPYRLSLLFDDCLASFCRRHPQLTALNVFPLAPSRLPLTFNALGGMDSLTHLGHVLVPPLVEDGDDYSSTWEDCGEVMALLKRMEERRWQIEEDRQHSERKSERAADRMAESGSGNETETGPSVPARTLVIHTPIVLNLSLPADLLSRHAVANPRPLRLIREIEEWGGTVIRSGGVAIMDCSHEDTPDIFDPRRVFSTRQESLQSLKATAPLVRRYARSSDRVVIVCGRYGKSVLSLHPDLQSLDFPAAKVLKVLTADDKADELALQAIPKCIGREGVFANIQELRLDTVERPPGNPCTLSPPPFDNNLCSLLRSLPSDIKIALDSTIPGFLVLESLAYFQGGTSGPRKTVREVKLTTFSSDLEELSTDTALSSEHGFLPTLVERRQRYPQIAHLTMELEEVDDFPIDDVVWLIEELQPDNAVSSSAFVADNLLVIDVSKENASVVDMFLDEFIFDGQLLCDDEDDWEDTDFCPLLASATKTSEVKPSCFTLPAGYEAALEIRLDAVTAYGFSVEDTDLTFTKAPRVDAMDASPALAVPPRQRRITEFATNRICAVPGSIDGTSLGSILVTLFPPPLSPTQQRITDFFAPAGADGTAASRLNRHTQRTHDVAAVGSGAQRSALNRTGVECAIRLVPLPLGQD</sequence>
<keyword evidence="3" id="KW-1185">Reference proteome</keyword>
<reference evidence="2 3" key="1">
    <citation type="submission" date="2014-11" db="EMBL/GenBank/DDBJ databases">
        <authorList>
            <person name="Zhu J."/>
            <person name="Qi W."/>
            <person name="Song R."/>
        </authorList>
    </citation>
    <scope>NUCLEOTIDE SEQUENCE [LARGE SCALE GENOMIC DNA]</scope>
</reference>
<gene>
    <name evidence="2" type="ORF">Vbra_11990</name>
</gene>
<dbReference type="VEuPathDB" id="CryptoDB:Vbra_11990"/>
<proteinExistence type="predicted"/>
<evidence type="ECO:0000313" key="3">
    <source>
        <dbReference type="Proteomes" id="UP000041254"/>
    </source>
</evidence>
<feature type="region of interest" description="Disordered" evidence="1">
    <location>
        <begin position="950"/>
        <end position="984"/>
    </location>
</feature>